<reference evidence="1 2" key="1">
    <citation type="journal article" date="2018" name="Front. Microbiol.">
        <title>Description and Comparative Genomics of Macrococcus caseolyticus subsp. hominis subsp. nov., Macrococcus goetzii sp. nov., Macrococcus epidermidis sp. nov., and Macrococcus bohemicus sp. nov., Novel Macrococci From Human Clinical Material With Virulence Potential and Suspected Uptake of Foreign DNA by Natural Transformation.</title>
        <authorList>
            <person name="Maslanova I."/>
            <person name="Wertheimer Z."/>
            <person name="Sedlacek I."/>
            <person name="Svec P."/>
            <person name="Indrakova A."/>
            <person name="Kovarovic V."/>
            <person name="Schumann P."/>
            <person name="Sproer C."/>
            <person name="Kralova S."/>
            <person name="Sedo O."/>
            <person name="Kristofova L."/>
            <person name="Vrbovska V."/>
            <person name="Fuzik T."/>
            <person name="Petras P."/>
            <person name="Zdrahal Z."/>
            <person name="Ruzickova V."/>
            <person name="Doskar J."/>
            <person name="Pantucek R."/>
        </authorList>
    </citation>
    <scope>NUCLEOTIDE SEQUENCE [LARGE SCALE GENOMIC DNA]</scope>
    <source>
        <strain evidence="1 2">01/688</strain>
    </source>
</reference>
<organism evidence="1 2">
    <name type="scientific">Macrococcus epidermidis</name>
    <dbReference type="NCBI Taxonomy" id="1902580"/>
    <lineage>
        <taxon>Bacteria</taxon>
        <taxon>Bacillati</taxon>
        <taxon>Bacillota</taxon>
        <taxon>Bacilli</taxon>
        <taxon>Bacillales</taxon>
        <taxon>Staphylococcaceae</taxon>
        <taxon>Macrococcus</taxon>
    </lineage>
</organism>
<accession>A0A327ZR07</accession>
<dbReference type="RefSeq" id="WP_111716189.1">
    <property type="nucleotide sequence ID" value="NZ_JBHSSR010000013.1"/>
</dbReference>
<protein>
    <submittedName>
        <fullName evidence="1">Uncharacterized protein</fullName>
    </submittedName>
</protein>
<keyword evidence="2" id="KW-1185">Reference proteome</keyword>
<dbReference type="AlphaFoldDB" id="A0A327ZR07"/>
<sequence>METIAMRFSRKDVEIMNGKDFRVPDVLLIKPWYISKYHQERKSCQHIKQLITQNQLEVEKTYEVKIKLIDQRTIKHVDQYTYELNYYFDDVLKATVISTYIEEVSHAVSNHIG</sequence>
<name>A0A327ZR07_9STAP</name>
<proteinExistence type="predicted"/>
<comment type="caution">
    <text evidence="1">The sequence shown here is derived from an EMBL/GenBank/DDBJ whole genome shotgun (WGS) entry which is preliminary data.</text>
</comment>
<evidence type="ECO:0000313" key="1">
    <source>
        <dbReference type="EMBL" id="RAK44760.1"/>
    </source>
</evidence>
<evidence type="ECO:0000313" key="2">
    <source>
        <dbReference type="Proteomes" id="UP000249808"/>
    </source>
</evidence>
<gene>
    <name evidence="1" type="ORF">BHU61_08590</name>
</gene>
<dbReference type="Proteomes" id="UP000249808">
    <property type="component" value="Unassembled WGS sequence"/>
</dbReference>
<dbReference type="EMBL" id="PZJH01000003">
    <property type="protein sequence ID" value="RAK44760.1"/>
    <property type="molecule type" value="Genomic_DNA"/>
</dbReference>